<dbReference type="Gene3D" id="3.30.420.10">
    <property type="entry name" value="Ribonuclease H-like superfamily/Ribonuclease H"/>
    <property type="match status" value="1"/>
</dbReference>
<dbReference type="GO" id="GO:0015074">
    <property type="term" value="P:DNA integration"/>
    <property type="evidence" value="ECO:0007669"/>
    <property type="project" value="InterPro"/>
</dbReference>
<dbReference type="InterPro" id="IPR012337">
    <property type="entry name" value="RNaseH-like_sf"/>
</dbReference>
<protein>
    <recommendedName>
        <fullName evidence="2">Integrase catalytic domain-containing protein</fullName>
    </recommendedName>
</protein>
<dbReference type="PANTHER" id="PTHR37984">
    <property type="entry name" value="PROTEIN CBG26694"/>
    <property type="match status" value="1"/>
</dbReference>
<dbReference type="GO" id="GO:0005634">
    <property type="term" value="C:nucleus"/>
    <property type="evidence" value="ECO:0007669"/>
    <property type="project" value="UniProtKB-ARBA"/>
</dbReference>
<dbReference type="PROSITE" id="PS50994">
    <property type="entry name" value="INTEGRASE"/>
    <property type="match status" value="1"/>
</dbReference>
<dbReference type="PANTHER" id="PTHR37984:SF15">
    <property type="entry name" value="INTEGRASE CATALYTIC DOMAIN-CONTAINING PROTEIN"/>
    <property type="match status" value="1"/>
</dbReference>
<evidence type="ECO:0000259" key="2">
    <source>
        <dbReference type="PROSITE" id="PS50994"/>
    </source>
</evidence>
<keyword evidence="4" id="KW-1185">Reference proteome</keyword>
<name>A0A9Q3BDS7_9BASI</name>
<comment type="caution">
    <text evidence="3">The sequence shown here is derived from an EMBL/GenBank/DDBJ whole genome shotgun (WGS) entry which is preliminary data.</text>
</comment>
<gene>
    <name evidence="3" type="ORF">O181_002988</name>
</gene>
<dbReference type="OrthoDB" id="4360000at2759"/>
<organism evidence="3 4">
    <name type="scientific">Austropuccinia psidii MF-1</name>
    <dbReference type="NCBI Taxonomy" id="1389203"/>
    <lineage>
        <taxon>Eukaryota</taxon>
        <taxon>Fungi</taxon>
        <taxon>Dikarya</taxon>
        <taxon>Basidiomycota</taxon>
        <taxon>Pucciniomycotina</taxon>
        <taxon>Pucciniomycetes</taxon>
        <taxon>Pucciniales</taxon>
        <taxon>Sphaerophragmiaceae</taxon>
        <taxon>Austropuccinia</taxon>
    </lineage>
</organism>
<dbReference type="InterPro" id="IPR001584">
    <property type="entry name" value="Integrase_cat-core"/>
</dbReference>
<dbReference type="InterPro" id="IPR050951">
    <property type="entry name" value="Retrovirus_Pol_polyprotein"/>
</dbReference>
<reference evidence="3" key="1">
    <citation type="submission" date="2021-03" db="EMBL/GenBank/DDBJ databases">
        <title>Draft genome sequence of rust myrtle Austropuccinia psidii MF-1, a brazilian biotype.</title>
        <authorList>
            <person name="Quecine M.C."/>
            <person name="Pachon D.M.R."/>
            <person name="Bonatelli M.L."/>
            <person name="Correr F.H."/>
            <person name="Franceschini L.M."/>
            <person name="Leite T.F."/>
            <person name="Margarido G.R.A."/>
            <person name="Almeida C.A."/>
            <person name="Ferrarezi J.A."/>
            <person name="Labate C.A."/>
        </authorList>
    </citation>
    <scope>NUCLEOTIDE SEQUENCE</scope>
    <source>
        <strain evidence="3">MF-1</strain>
    </source>
</reference>
<dbReference type="GO" id="GO:0003723">
    <property type="term" value="F:RNA binding"/>
    <property type="evidence" value="ECO:0007669"/>
    <property type="project" value="UniProtKB-KW"/>
</dbReference>
<dbReference type="AlphaFoldDB" id="A0A9Q3BDS7"/>
<evidence type="ECO:0000313" key="3">
    <source>
        <dbReference type="EMBL" id="MBW0463273.1"/>
    </source>
</evidence>
<keyword evidence="1" id="KW-0694">RNA-binding</keyword>
<dbReference type="Proteomes" id="UP000765509">
    <property type="component" value="Unassembled WGS sequence"/>
</dbReference>
<evidence type="ECO:0000313" key="4">
    <source>
        <dbReference type="Proteomes" id="UP000765509"/>
    </source>
</evidence>
<accession>A0A9Q3BDS7</accession>
<dbReference type="InterPro" id="IPR036397">
    <property type="entry name" value="RNaseH_sf"/>
</dbReference>
<sequence>MDTAIHFWNNIIANCGDSRIIISDGYPKYTSEFWNNLYEMLGTKLAFLTTCHPQTDGLEDMMTQTLEYIIRRFCAYGIQYKDNEGSTHYWLILLPAVQLAYNPSVHSVAGKTPSILEKGWNLLLPVDYLKEILLPLSPTAKDFKTMWRTKFYISEKCIVEAKLYNKQRYCKIYQ</sequence>
<proteinExistence type="predicted"/>
<dbReference type="SUPFAM" id="SSF53098">
    <property type="entry name" value="Ribonuclease H-like"/>
    <property type="match status" value="1"/>
</dbReference>
<dbReference type="EMBL" id="AVOT02000515">
    <property type="protein sequence ID" value="MBW0463273.1"/>
    <property type="molecule type" value="Genomic_DNA"/>
</dbReference>
<evidence type="ECO:0000256" key="1">
    <source>
        <dbReference type="ARBA" id="ARBA00022884"/>
    </source>
</evidence>
<feature type="domain" description="Integrase catalytic" evidence="2">
    <location>
        <begin position="1"/>
        <end position="121"/>
    </location>
</feature>